<comment type="caution">
    <text evidence="1">The sequence shown here is derived from an EMBL/GenBank/DDBJ whole genome shotgun (WGS) entry which is preliminary data.</text>
</comment>
<sequence length="301" mass="32706">MHRGNMSATNSNSLIHTVAGSIEAQVSGSGIPILVLHGSPGGIDATRSMSHFLDKKIFQVICLSRPGYLNTPLSTKNHSIDDEADLLASLLDALKIPRAGVLAWSGGGPSAYQFASRYPDRIICLVTFAAISSTWIAPKTKIKERIVFGTKFGEALLKFLSEKAPRHLVVGAIKGEGSLRGNELNALVEQVMADAAQRQLVLEMALTVNIGGERRKGWQNDLANFGAIKSLDLEKIQCPTLIIHGDADTDVLPSYSESAHARIPRSELVIMPMGTHLSFYAHPEANHVQDKVREFFKSDQI</sequence>
<gene>
    <name evidence="1" type="ORF">NLG97_g3424</name>
</gene>
<keyword evidence="2" id="KW-1185">Reference proteome</keyword>
<dbReference type="Proteomes" id="UP001148737">
    <property type="component" value="Unassembled WGS sequence"/>
</dbReference>
<evidence type="ECO:0000313" key="1">
    <source>
        <dbReference type="EMBL" id="KAJ3495393.1"/>
    </source>
</evidence>
<proteinExistence type="predicted"/>
<name>A0ACC1QZJ3_9HYPO</name>
<protein>
    <submittedName>
        <fullName evidence="1">Uncharacterized protein</fullName>
    </submittedName>
</protein>
<dbReference type="EMBL" id="JANAKD010000286">
    <property type="protein sequence ID" value="KAJ3495393.1"/>
    <property type="molecule type" value="Genomic_DNA"/>
</dbReference>
<accession>A0ACC1QZJ3</accession>
<reference evidence="1" key="1">
    <citation type="submission" date="2022-07" db="EMBL/GenBank/DDBJ databases">
        <title>Genome Sequence of Lecanicillium saksenae.</title>
        <authorList>
            <person name="Buettner E."/>
        </authorList>
    </citation>
    <scope>NUCLEOTIDE SEQUENCE</scope>
    <source>
        <strain evidence="1">VT-O1</strain>
    </source>
</reference>
<evidence type="ECO:0000313" key="2">
    <source>
        <dbReference type="Proteomes" id="UP001148737"/>
    </source>
</evidence>
<organism evidence="1 2">
    <name type="scientific">Lecanicillium saksenae</name>
    <dbReference type="NCBI Taxonomy" id="468837"/>
    <lineage>
        <taxon>Eukaryota</taxon>
        <taxon>Fungi</taxon>
        <taxon>Dikarya</taxon>
        <taxon>Ascomycota</taxon>
        <taxon>Pezizomycotina</taxon>
        <taxon>Sordariomycetes</taxon>
        <taxon>Hypocreomycetidae</taxon>
        <taxon>Hypocreales</taxon>
        <taxon>Cordycipitaceae</taxon>
        <taxon>Lecanicillium</taxon>
    </lineage>
</organism>